<feature type="transmembrane region" description="Helical" evidence="1">
    <location>
        <begin position="64"/>
        <end position="82"/>
    </location>
</feature>
<name>A0A8T9PZ22_9BACT</name>
<dbReference type="EMBL" id="CP095046">
    <property type="protein sequence ID" value="UOQ69985.1"/>
    <property type="molecule type" value="Genomic_DNA"/>
</dbReference>
<keyword evidence="3" id="KW-1185">Reference proteome</keyword>
<evidence type="ECO:0000313" key="3">
    <source>
        <dbReference type="Proteomes" id="UP000831796"/>
    </source>
</evidence>
<evidence type="ECO:0000256" key="1">
    <source>
        <dbReference type="SAM" id="Phobius"/>
    </source>
</evidence>
<dbReference type="Proteomes" id="UP000831796">
    <property type="component" value="Chromosome"/>
</dbReference>
<dbReference type="KEGG" id="hcu:MUN79_14410"/>
<feature type="transmembrane region" description="Helical" evidence="1">
    <location>
        <begin position="191"/>
        <end position="211"/>
    </location>
</feature>
<feature type="transmembrane region" description="Helical" evidence="1">
    <location>
        <begin position="38"/>
        <end position="58"/>
    </location>
</feature>
<protein>
    <submittedName>
        <fullName evidence="2">Uncharacterized protein</fullName>
    </submittedName>
</protein>
<keyword evidence="1" id="KW-0812">Transmembrane</keyword>
<feature type="transmembrane region" description="Helical" evidence="1">
    <location>
        <begin position="6"/>
        <end position="26"/>
    </location>
</feature>
<feature type="transmembrane region" description="Helical" evidence="1">
    <location>
        <begin position="94"/>
        <end position="112"/>
    </location>
</feature>
<proteinExistence type="predicted"/>
<dbReference type="RefSeq" id="WP_244673409.1">
    <property type="nucleotide sequence ID" value="NZ_CP095046.1"/>
</dbReference>
<organism evidence="2 3">
    <name type="scientific">Hymenobacter cellulosilyticus</name>
    <dbReference type="NCBI Taxonomy" id="2932248"/>
    <lineage>
        <taxon>Bacteria</taxon>
        <taxon>Pseudomonadati</taxon>
        <taxon>Bacteroidota</taxon>
        <taxon>Cytophagia</taxon>
        <taxon>Cytophagales</taxon>
        <taxon>Hymenobacteraceae</taxon>
        <taxon>Hymenobacter</taxon>
    </lineage>
</organism>
<gene>
    <name evidence="2" type="ORF">MUN79_14410</name>
</gene>
<sequence>MHFTLQQLLMRLTLVPVLVAGIIGFVRFRQLPLNLRYLAGLLWFVLPIEILGVVLLTLHRNNLFLMPIYMVGETCLLGLVYLHTLQSRPFTRLLPWVVGGFTLYALADTLWAENLTRFRPGQQVLQAVLVLGFVGLYFRKLLNELQVPHPTREPMFWVSTGLFIYFLGYLQIALFSNYLLQYSQQLNHNIWAVHSLLYLVLHSCFGYALWLRPRK</sequence>
<feature type="transmembrane region" description="Helical" evidence="1">
    <location>
        <begin position="154"/>
        <end position="179"/>
    </location>
</feature>
<keyword evidence="1" id="KW-0472">Membrane</keyword>
<reference evidence="2" key="1">
    <citation type="submission" date="2022-04" db="EMBL/GenBank/DDBJ databases">
        <title>Hymenobacter sp. isolated from the air.</title>
        <authorList>
            <person name="Won M."/>
            <person name="Lee C.-M."/>
            <person name="Woen H.-Y."/>
            <person name="Kwon S.-W."/>
        </authorList>
    </citation>
    <scope>NUCLEOTIDE SEQUENCE</scope>
    <source>
        <strain evidence="2">5116S-3</strain>
    </source>
</reference>
<keyword evidence="1" id="KW-1133">Transmembrane helix</keyword>
<accession>A0A8T9PZ22</accession>
<feature type="transmembrane region" description="Helical" evidence="1">
    <location>
        <begin position="124"/>
        <end position="142"/>
    </location>
</feature>
<dbReference type="AlphaFoldDB" id="A0A8T9PZ22"/>
<evidence type="ECO:0000313" key="2">
    <source>
        <dbReference type="EMBL" id="UOQ69985.1"/>
    </source>
</evidence>